<dbReference type="EMBL" id="LT629754">
    <property type="protein sequence ID" value="SDT46562.1"/>
    <property type="molecule type" value="Genomic_DNA"/>
</dbReference>
<reference evidence="1 3" key="1">
    <citation type="submission" date="2016-10" db="EMBL/GenBank/DDBJ databases">
        <authorList>
            <person name="Varghese N."/>
            <person name="Submissions S."/>
        </authorList>
    </citation>
    <scope>NUCLEOTIDE SEQUENCE [LARGE SCALE GENOMIC DNA]</scope>
    <source>
        <strain evidence="1 3">MAR_2009_60</strain>
    </source>
</reference>
<accession>A0ABY0V0F2</accession>
<evidence type="ECO:0000313" key="1">
    <source>
        <dbReference type="EMBL" id="SDT46562.1"/>
    </source>
</evidence>
<evidence type="ECO:0008006" key="4">
    <source>
        <dbReference type="Google" id="ProtNLM"/>
    </source>
</evidence>
<proteinExistence type="predicted"/>
<organism evidence="1 3">
    <name type="scientific">Maribacter dokdonensis</name>
    <dbReference type="NCBI Taxonomy" id="320912"/>
    <lineage>
        <taxon>Bacteria</taxon>
        <taxon>Pseudomonadati</taxon>
        <taxon>Bacteroidota</taxon>
        <taxon>Flavobacteriia</taxon>
        <taxon>Flavobacteriales</taxon>
        <taxon>Flavobacteriaceae</taxon>
        <taxon>Maribacter</taxon>
    </lineage>
</organism>
<gene>
    <name evidence="1" type="ORF">SAMN05192545_3899</name>
    <name evidence="2" type="ORF">SAMN05192545_3951</name>
</gene>
<sequence>MTHTQIIQRLYKKDCIRTHSGLYLNVVNPKPDQICIEDIAHALSRVPRFAGHLDAFFSVAQHSLNVSHLSPDEYKLEGLLHDATEAYLADLPSPLKNHCPGYKELEARLYYVIAKKYGIPSETSLTVKNVDRMMLETEFRTYHIGKAEVKSTPDKIKRIFIEQFKQLSNDR</sequence>
<evidence type="ECO:0000313" key="2">
    <source>
        <dbReference type="EMBL" id="SDT47836.1"/>
    </source>
</evidence>
<evidence type="ECO:0000313" key="3">
    <source>
        <dbReference type="Proteomes" id="UP000199574"/>
    </source>
</evidence>
<dbReference type="RefSeq" id="WP_091608743.1">
    <property type="nucleotide sequence ID" value="NZ_LT629754.1"/>
</dbReference>
<dbReference type="EMBL" id="LT629754">
    <property type="protein sequence ID" value="SDT47836.1"/>
    <property type="molecule type" value="Genomic_DNA"/>
</dbReference>
<name>A0ABY0V0F2_9FLAO</name>
<dbReference type="GeneID" id="90593701"/>
<keyword evidence="3" id="KW-1185">Reference proteome</keyword>
<dbReference type="SUPFAM" id="SSF109604">
    <property type="entry name" value="HD-domain/PDEase-like"/>
    <property type="match status" value="1"/>
</dbReference>
<dbReference type="Proteomes" id="UP000199574">
    <property type="component" value="Chromosome I"/>
</dbReference>
<dbReference type="Gene3D" id="1.10.3210.10">
    <property type="entry name" value="Hypothetical protein af1432"/>
    <property type="match status" value="1"/>
</dbReference>
<protein>
    <recommendedName>
        <fullName evidence="4">Hydrolases of HD superfamily</fullName>
    </recommendedName>
</protein>